<dbReference type="GO" id="GO:0019760">
    <property type="term" value="P:glucosinolate metabolic process"/>
    <property type="evidence" value="ECO:0007669"/>
    <property type="project" value="UniProtKB-ARBA"/>
</dbReference>
<evidence type="ECO:0000256" key="5">
    <source>
        <dbReference type="ARBA" id="ARBA00022801"/>
    </source>
</evidence>
<dbReference type="Proteomes" id="UP000479710">
    <property type="component" value="Unassembled WGS sequence"/>
</dbReference>
<keyword evidence="8" id="KW-1185">Reference proteome</keyword>
<dbReference type="InterPro" id="IPR029062">
    <property type="entry name" value="Class_I_gatase-like"/>
</dbReference>
<dbReference type="PROSITE" id="PS51273">
    <property type="entry name" value="GATASE_TYPE_1"/>
    <property type="match status" value="1"/>
</dbReference>
<comment type="pathway">
    <text evidence="2">Secondary metabolite biosynthesis.</text>
</comment>
<accession>A0A6G1D1R6</accession>
<dbReference type="Pfam" id="PF00117">
    <property type="entry name" value="GATase"/>
    <property type="match status" value="1"/>
</dbReference>
<dbReference type="PANTHER" id="PTHR42695">
    <property type="entry name" value="GLUTAMINE AMIDOTRANSFERASE YLR126C-RELATED"/>
    <property type="match status" value="1"/>
</dbReference>
<dbReference type="PANTHER" id="PTHR42695:SF15">
    <property type="entry name" value="OS02G0179200 PROTEIN"/>
    <property type="match status" value="1"/>
</dbReference>
<keyword evidence="5" id="KW-0378">Hydrolase</keyword>
<sequence length="295" mass="32201">MTVANASAAGGGRRYALLLALNDSEYARKVHGGYGNVFVSALGGDGGERWDCFRVIDGEFPAAEELGGYDGFVVSGSPHDAYGDERWILRLCSLLRKLHAMNKRLLGICFGHQVLCRALGGRVGKARGGWDIGVKKVTFVPDFKGFRLFGDLQELPQSASIIEVHQDEAWEVPPMGRVLAYSDKTRVEMFAVGDNVLGIQGHPEYTIDILHNLIDRLVNDHTITSSVGEEARRTAEAGELDRGFWTRLCKSFLKRSNATTTIDMSQEAMVPEMMSYSHVVGGRFTTATAAASVGL</sequence>
<dbReference type="CDD" id="cd01741">
    <property type="entry name" value="GATase1_1"/>
    <property type="match status" value="1"/>
</dbReference>
<gene>
    <name evidence="7" type="ORF">E2562_009091</name>
</gene>
<reference evidence="7 8" key="1">
    <citation type="submission" date="2019-11" db="EMBL/GenBank/DDBJ databases">
        <title>Whole genome sequence of Oryza granulata.</title>
        <authorList>
            <person name="Li W."/>
        </authorList>
    </citation>
    <scope>NUCLEOTIDE SEQUENCE [LARGE SCALE GENOMIC DNA]</scope>
    <source>
        <strain evidence="8">cv. Menghai</strain>
        <tissue evidence="7">Leaf</tissue>
    </source>
</reference>
<dbReference type="GO" id="GO:0005829">
    <property type="term" value="C:cytosol"/>
    <property type="evidence" value="ECO:0007669"/>
    <property type="project" value="UniProtKB-SubCell"/>
</dbReference>
<dbReference type="SUPFAM" id="SSF52317">
    <property type="entry name" value="Class I glutamine amidotransferase-like"/>
    <property type="match status" value="1"/>
</dbReference>
<comment type="subcellular location">
    <subcellularLocation>
        <location evidence="1">Cytoplasm</location>
        <location evidence="1">Cytosol</location>
    </subcellularLocation>
</comment>
<keyword evidence="4" id="KW-0963">Cytoplasm</keyword>
<dbReference type="InterPro" id="IPR017926">
    <property type="entry name" value="GATASE"/>
</dbReference>
<evidence type="ECO:0000256" key="2">
    <source>
        <dbReference type="ARBA" id="ARBA00005179"/>
    </source>
</evidence>
<dbReference type="InterPro" id="IPR044992">
    <property type="entry name" value="ChyE-like"/>
</dbReference>
<dbReference type="EMBL" id="SPHZ02000007">
    <property type="protein sequence ID" value="KAF0906084.1"/>
    <property type="molecule type" value="Genomic_DNA"/>
</dbReference>
<evidence type="ECO:0000313" key="7">
    <source>
        <dbReference type="EMBL" id="KAF0906084.1"/>
    </source>
</evidence>
<organism evidence="7 8">
    <name type="scientific">Oryza meyeriana var. granulata</name>
    <dbReference type="NCBI Taxonomy" id="110450"/>
    <lineage>
        <taxon>Eukaryota</taxon>
        <taxon>Viridiplantae</taxon>
        <taxon>Streptophyta</taxon>
        <taxon>Embryophyta</taxon>
        <taxon>Tracheophyta</taxon>
        <taxon>Spermatophyta</taxon>
        <taxon>Magnoliopsida</taxon>
        <taxon>Liliopsida</taxon>
        <taxon>Poales</taxon>
        <taxon>Poaceae</taxon>
        <taxon>BOP clade</taxon>
        <taxon>Oryzoideae</taxon>
        <taxon>Oryzeae</taxon>
        <taxon>Oryzinae</taxon>
        <taxon>Oryza</taxon>
        <taxon>Oryza meyeriana</taxon>
    </lineage>
</organism>
<protein>
    <recommendedName>
        <fullName evidence="6">Glutamine amidotransferase domain-containing protein</fullName>
    </recommendedName>
</protein>
<dbReference type="GO" id="GO:0008233">
    <property type="term" value="F:peptidase activity"/>
    <property type="evidence" value="ECO:0007669"/>
    <property type="project" value="UniProtKB-ARBA"/>
</dbReference>
<evidence type="ECO:0000256" key="1">
    <source>
        <dbReference type="ARBA" id="ARBA00004514"/>
    </source>
</evidence>
<dbReference type="Gene3D" id="3.40.50.880">
    <property type="match status" value="1"/>
</dbReference>
<dbReference type="FunFam" id="3.40.50.880:FF:000040">
    <property type="entry name" value="Gamma-glutamyl peptidase 5"/>
    <property type="match status" value="1"/>
</dbReference>
<proteinExistence type="inferred from homology"/>
<dbReference type="AlphaFoldDB" id="A0A6G1D1R6"/>
<evidence type="ECO:0000256" key="3">
    <source>
        <dbReference type="ARBA" id="ARBA00011083"/>
    </source>
</evidence>
<dbReference type="OrthoDB" id="92161at2759"/>
<evidence type="ECO:0000313" key="8">
    <source>
        <dbReference type="Proteomes" id="UP000479710"/>
    </source>
</evidence>
<feature type="domain" description="Glutamine amidotransferase" evidence="6">
    <location>
        <begin position="63"/>
        <end position="206"/>
    </location>
</feature>
<comment type="caution">
    <text evidence="7">The sequence shown here is derived from an EMBL/GenBank/DDBJ whole genome shotgun (WGS) entry which is preliminary data.</text>
</comment>
<evidence type="ECO:0000256" key="4">
    <source>
        <dbReference type="ARBA" id="ARBA00022490"/>
    </source>
</evidence>
<comment type="similarity">
    <text evidence="3">Belongs to the peptidase C26 family.</text>
</comment>
<name>A0A6G1D1R6_9ORYZ</name>
<evidence type="ECO:0000259" key="6">
    <source>
        <dbReference type="Pfam" id="PF00117"/>
    </source>
</evidence>